<keyword evidence="2" id="KW-1185">Reference proteome</keyword>
<accession>A0A0K0DIF8</accession>
<dbReference type="PANTHER" id="PTHR13532:SF3">
    <property type="entry name" value="INTEGRATOR COMPLEX SUBUNIT 14"/>
    <property type="match status" value="1"/>
</dbReference>
<reference evidence="3" key="2">
    <citation type="submission" date="2017-02" db="UniProtKB">
        <authorList>
            <consortium name="WormBaseParasite"/>
        </authorList>
    </citation>
    <scope>IDENTIFICATION</scope>
</reference>
<dbReference type="Proteomes" id="UP000035642">
    <property type="component" value="Unassembled WGS sequence"/>
</dbReference>
<feature type="domain" description="Integrator complex subunit 14 C-terminal" evidence="1">
    <location>
        <begin position="353"/>
        <end position="421"/>
    </location>
</feature>
<dbReference type="AlphaFoldDB" id="A0A0K0DIF8"/>
<dbReference type="InterPro" id="IPR046471">
    <property type="entry name" value="IntS14_C"/>
</dbReference>
<evidence type="ECO:0000259" key="1">
    <source>
        <dbReference type="Pfam" id="PF20504"/>
    </source>
</evidence>
<sequence>MVVFFILDSYQSSYITGRNEVESSRNKLYVQIIKEILVYLASRSKEFELEVFWGNTSCVRSTATDSDVLPTIENTIASNRSSLQLGRLFNDIRSRMKPSDAIVLLTDAATFRADITSYPLTMIFAIVVDVVPPNSDQISELKELVTTTNDDKFSCTSTTKSWILRYSEFSDVKSLVSELMKSLLEPDYTVLYVGNLSASVCVYPTSGKDVPESIEVIGFVRLMNMMNIPVHDVQFITPSQGRNTEKRLTVDDKPGFVRTEEQDDVDLLGTIGPALLETECVAIALIDEAKYGCITAEKVGDDFCLVLNKFPSEMPDFVPDFATLISGLDDLAGALHFTTLKGIAPSYGPVVQSWVTEHGFNIDFQKIMRLLRKLPERPHLFYQEVNRFRNYALAIGMDHALHEAARIIREEIAQLNAMAQKHGAYVATAFGM</sequence>
<dbReference type="Pfam" id="PF20504">
    <property type="entry name" value="IntS14_C"/>
    <property type="match status" value="1"/>
</dbReference>
<organism evidence="2 3">
    <name type="scientific">Angiostrongylus cantonensis</name>
    <name type="common">Rat lungworm</name>
    <dbReference type="NCBI Taxonomy" id="6313"/>
    <lineage>
        <taxon>Eukaryota</taxon>
        <taxon>Metazoa</taxon>
        <taxon>Ecdysozoa</taxon>
        <taxon>Nematoda</taxon>
        <taxon>Chromadorea</taxon>
        <taxon>Rhabditida</taxon>
        <taxon>Rhabditina</taxon>
        <taxon>Rhabditomorpha</taxon>
        <taxon>Strongyloidea</taxon>
        <taxon>Metastrongylidae</taxon>
        <taxon>Angiostrongylus</taxon>
    </lineage>
</organism>
<protein>
    <submittedName>
        <fullName evidence="3">IntS14_C domain-containing protein</fullName>
    </submittedName>
</protein>
<dbReference type="GO" id="GO:0032039">
    <property type="term" value="C:integrator complex"/>
    <property type="evidence" value="ECO:0007669"/>
    <property type="project" value="InterPro"/>
</dbReference>
<evidence type="ECO:0000313" key="2">
    <source>
        <dbReference type="Proteomes" id="UP000035642"/>
    </source>
</evidence>
<dbReference type="GO" id="GO:0034472">
    <property type="term" value="P:snRNA 3'-end processing"/>
    <property type="evidence" value="ECO:0007669"/>
    <property type="project" value="TreeGrafter"/>
</dbReference>
<dbReference type="WBParaSite" id="ACAC_0001107701-mRNA-1">
    <property type="protein sequence ID" value="ACAC_0001107701-mRNA-1"/>
    <property type="gene ID" value="ACAC_0001107701"/>
</dbReference>
<dbReference type="PANTHER" id="PTHR13532">
    <property type="match status" value="1"/>
</dbReference>
<dbReference type="InterPro" id="IPR039841">
    <property type="entry name" value="INTS14"/>
</dbReference>
<proteinExistence type="predicted"/>
<name>A0A0K0DIF8_ANGCA</name>
<evidence type="ECO:0000313" key="3">
    <source>
        <dbReference type="WBParaSite" id="ACAC_0001107701-mRNA-1"/>
    </source>
</evidence>
<dbReference type="STRING" id="6313.A0A0K0DIF8"/>
<reference evidence="2" key="1">
    <citation type="submission" date="2012-09" db="EMBL/GenBank/DDBJ databases">
        <authorList>
            <person name="Martin A.A."/>
        </authorList>
    </citation>
    <scope>NUCLEOTIDE SEQUENCE</scope>
</reference>